<sequence>MLQLASTYFERLFAATDIGEDDHLLRLVEKRVINSMNENLLKLFIEEEITCAVKSMSSLKALGVDGFPAIFYLRGLFNVASGSQTEKPYAGCAYWKRKIVGQSSIFCR</sequence>
<dbReference type="EMBL" id="JARKNE010000011">
    <property type="protein sequence ID" value="KAK5785223.1"/>
    <property type="molecule type" value="Genomic_DNA"/>
</dbReference>
<comment type="caution">
    <text evidence="1">The sequence shown here is derived from an EMBL/GenBank/DDBJ whole genome shotgun (WGS) entry which is preliminary data.</text>
</comment>
<keyword evidence="2" id="KW-1185">Reference proteome</keyword>
<accession>A0ABR0N3T5</accession>
<name>A0ABR0N3T5_GOSAR</name>
<protein>
    <submittedName>
        <fullName evidence="1">Uncharacterized protein</fullName>
    </submittedName>
</protein>
<evidence type="ECO:0000313" key="2">
    <source>
        <dbReference type="Proteomes" id="UP001358586"/>
    </source>
</evidence>
<organism evidence="1 2">
    <name type="scientific">Gossypium arboreum</name>
    <name type="common">Tree cotton</name>
    <name type="synonym">Gossypium nanking</name>
    <dbReference type="NCBI Taxonomy" id="29729"/>
    <lineage>
        <taxon>Eukaryota</taxon>
        <taxon>Viridiplantae</taxon>
        <taxon>Streptophyta</taxon>
        <taxon>Embryophyta</taxon>
        <taxon>Tracheophyta</taxon>
        <taxon>Spermatophyta</taxon>
        <taxon>Magnoliopsida</taxon>
        <taxon>eudicotyledons</taxon>
        <taxon>Gunneridae</taxon>
        <taxon>Pentapetalae</taxon>
        <taxon>rosids</taxon>
        <taxon>malvids</taxon>
        <taxon>Malvales</taxon>
        <taxon>Malvaceae</taxon>
        <taxon>Malvoideae</taxon>
        <taxon>Gossypium</taxon>
    </lineage>
</organism>
<dbReference type="Proteomes" id="UP001358586">
    <property type="component" value="Chromosome 11"/>
</dbReference>
<reference evidence="1 2" key="1">
    <citation type="submission" date="2023-03" db="EMBL/GenBank/DDBJ databases">
        <title>WGS of Gossypium arboreum.</title>
        <authorList>
            <person name="Yu D."/>
        </authorList>
    </citation>
    <scope>NUCLEOTIDE SEQUENCE [LARGE SCALE GENOMIC DNA]</scope>
    <source>
        <tissue evidence="1">Leaf</tissue>
    </source>
</reference>
<evidence type="ECO:0000313" key="1">
    <source>
        <dbReference type="EMBL" id="KAK5785223.1"/>
    </source>
</evidence>
<proteinExistence type="predicted"/>
<gene>
    <name evidence="1" type="ORF">PVK06_039786</name>
</gene>